<dbReference type="SUPFAM" id="SSF51735">
    <property type="entry name" value="NAD(P)-binding Rossmann-fold domains"/>
    <property type="match status" value="1"/>
</dbReference>
<evidence type="ECO:0000256" key="1">
    <source>
        <dbReference type="ARBA" id="ARBA00006484"/>
    </source>
</evidence>
<gene>
    <name evidence="4" type="ORF">AMAG_12938</name>
</gene>
<dbReference type="InterPro" id="IPR020904">
    <property type="entry name" value="Sc_DH/Rdtase_CS"/>
</dbReference>
<dbReference type="eggNOG" id="KOG1204">
    <property type="taxonomic scope" value="Eukaryota"/>
</dbReference>
<dbReference type="AlphaFoldDB" id="A0A0L0T0I7"/>
<dbReference type="CDD" id="cd05367">
    <property type="entry name" value="SPR-like_SDR_c"/>
    <property type="match status" value="1"/>
</dbReference>
<dbReference type="PROSITE" id="PS00061">
    <property type="entry name" value="ADH_SHORT"/>
    <property type="match status" value="1"/>
</dbReference>
<comment type="similarity">
    <text evidence="1">Belongs to the short-chain dehydrogenases/reductases (SDR) family.</text>
</comment>
<dbReference type="EMBL" id="GG745356">
    <property type="protein sequence ID" value="KNE68267.1"/>
    <property type="molecule type" value="Genomic_DNA"/>
</dbReference>
<dbReference type="FunFam" id="3.40.50.720:FF:000281">
    <property type="entry name" value="Uncharacterized oxidoreductase YIR035C"/>
    <property type="match status" value="1"/>
</dbReference>
<dbReference type="InterPro" id="IPR036291">
    <property type="entry name" value="NAD(P)-bd_dom_sf"/>
</dbReference>
<dbReference type="OMA" id="SHVDEWR"/>
<reference evidence="4 5" key="1">
    <citation type="submission" date="2009-11" db="EMBL/GenBank/DDBJ databases">
        <title>Annotation of Allomyces macrogynus ATCC 38327.</title>
        <authorList>
            <consortium name="The Broad Institute Genome Sequencing Platform"/>
            <person name="Russ C."/>
            <person name="Cuomo C."/>
            <person name="Burger G."/>
            <person name="Gray M.W."/>
            <person name="Holland P.W.H."/>
            <person name="King N."/>
            <person name="Lang F.B.F."/>
            <person name="Roger A.J."/>
            <person name="Ruiz-Trillo I."/>
            <person name="Young S.K."/>
            <person name="Zeng Q."/>
            <person name="Gargeya S."/>
            <person name="Fitzgerald M."/>
            <person name="Haas B."/>
            <person name="Abouelleil A."/>
            <person name="Alvarado L."/>
            <person name="Arachchi H.M."/>
            <person name="Berlin A."/>
            <person name="Chapman S.B."/>
            <person name="Gearin G."/>
            <person name="Goldberg J."/>
            <person name="Griggs A."/>
            <person name="Gujja S."/>
            <person name="Hansen M."/>
            <person name="Heiman D."/>
            <person name="Howarth C."/>
            <person name="Larimer J."/>
            <person name="Lui A."/>
            <person name="MacDonald P.J.P."/>
            <person name="McCowen C."/>
            <person name="Montmayeur A."/>
            <person name="Murphy C."/>
            <person name="Neiman D."/>
            <person name="Pearson M."/>
            <person name="Priest M."/>
            <person name="Roberts A."/>
            <person name="Saif S."/>
            <person name="Shea T."/>
            <person name="Sisk P."/>
            <person name="Stolte C."/>
            <person name="Sykes S."/>
            <person name="Wortman J."/>
            <person name="Nusbaum C."/>
            <person name="Birren B."/>
        </authorList>
    </citation>
    <scope>NUCLEOTIDE SEQUENCE [LARGE SCALE GENOMIC DNA]</scope>
    <source>
        <strain evidence="4 5">ATCC 38327</strain>
    </source>
</reference>
<dbReference type="Pfam" id="PF00106">
    <property type="entry name" value="adh_short"/>
    <property type="match status" value="1"/>
</dbReference>
<proteinExistence type="inferred from homology"/>
<accession>A0A0L0T0I7</accession>
<evidence type="ECO:0000256" key="3">
    <source>
        <dbReference type="ARBA" id="ARBA00023002"/>
    </source>
</evidence>
<evidence type="ECO:0000313" key="5">
    <source>
        <dbReference type="Proteomes" id="UP000054350"/>
    </source>
</evidence>
<evidence type="ECO:0000256" key="2">
    <source>
        <dbReference type="ARBA" id="ARBA00022857"/>
    </source>
</evidence>
<keyword evidence="2" id="KW-0521">NADP</keyword>
<protein>
    <submittedName>
        <fullName evidence="4">Uncharacterized protein</fullName>
    </submittedName>
</protein>
<reference evidence="5" key="2">
    <citation type="submission" date="2009-11" db="EMBL/GenBank/DDBJ databases">
        <title>The Genome Sequence of Allomyces macrogynus strain ATCC 38327.</title>
        <authorList>
            <consortium name="The Broad Institute Genome Sequencing Platform"/>
            <person name="Russ C."/>
            <person name="Cuomo C."/>
            <person name="Shea T."/>
            <person name="Young S.K."/>
            <person name="Zeng Q."/>
            <person name="Koehrsen M."/>
            <person name="Haas B."/>
            <person name="Borodovsky M."/>
            <person name="Guigo R."/>
            <person name="Alvarado L."/>
            <person name="Berlin A."/>
            <person name="Borenstein D."/>
            <person name="Chen Z."/>
            <person name="Engels R."/>
            <person name="Freedman E."/>
            <person name="Gellesch M."/>
            <person name="Goldberg J."/>
            <person name="Griggs A."/>
            <person name="Gujja S."/>
            <person name="Heiman D."/>
            <person name="Hepburn T."/>
            <person name="Howarth C."/>
            <person name="Jen D."/>
            <person name="Larson L."/>
            <person name="Lewis B."/>
            <person name="Mehta T."/>
            <person name="Park D."/>
            <person name="Pearson M."/>
            <person name="Roberts A."/>
            <person name="Saif S."/>
            <person name="Shenoy N."/>
            <person name="Sisk P."/>
            <person name="Stolte C."/>
            <person name="Sykes S."/>
            <person name="Walk T."/>
            <person name="White J."/>
            <person name="Yandava C."/>
            <person name="Burger G."/>
            <person name="Gray M.W."/>
            <person name="Holland P.W.H."/>
            <person name="King N."/>
            <person name="Lang F.B.F."/>
            <person name="Roger A.J."/>
            <person name="Ruiz-Trillo I."/>
            <person name="Lander E."/>
            <person name="Nusbaum C."/>
        </authorList>
    </citation>
    <scope>NUCLEOTIDE SEQUENCE [LARGE SCALE GENOMIC DNA]</scope>
    <source>
        <strain evidence="5">ATCC 38327</strain>
    </source>
</reference>
<dbReference type="Proteomes" id="UP000054350">
    <property type="component" value="Unassembled WGS sequence"/>
</dbReference>
<evidence type="ECO:0000313" key="4">
    <source>
        <dbReference type="EMBL" id="KNE68267.1"/>
    </source>
</evidence>
<name>A0A0L0T0I7_ALLM3</name>
<organism evidence="4 5">
    <name type="scientific">Allomyces macrogynus (strain ATCC 38327)</name>
    <name type="common">Allomyces javanicus var. macrogynus</name>
    <dbReference type="NCBI Taxonomy" id="578462"/>
    <lineage>
        <taxon>Eukaryota</taxon>
        <taxon>Fungi</taxon>
        <taxon>Fungi incertae sedis</taxon>
        <taxon>Blastocladiomycota</taxon>
        <taxon>Blastocladiomycetes</taxon>
        <taxon>Blastocladiales</taxon>
        <taxon>Blastocladiaceae</taxon>
        <taxon>Allomyces</taxon>
    </lineage>
</organism>
<dbReference type="PANTHER" id="PTHR43008:SF8">
    <property type="entry name" value="BENZIL REDUCTASE ((S)-BENZOIN FORMING) IRC24"/>
    <property type="match status" value="1"/>
</dbReference>
<dbReference type="OrthoDB" id="153074at2759"/>
<keyword evidence="3" id="KW-0560">Oxidoreductase</keyword>
<dbReference type="GO" id="GO:0050664">
    <property type="term" value="F:oxidoreductase activity, acting on NAD(P)H, oxygen as acceptor"/>
    <property type="evidence" value="ECO:0007669"/>
    <property type="project" value="TreeGrafter"/>
</dbReference>
<dbReference type="VEuPathDB" id="FungiDB:AMAG_12938"/>
<dbReference type="Gene3D" id="3.40.50.720">
    <property type="entry name" value="NAD(P)-binding Rossmann-like Domain"/>
    <property type="match status" value="1"/>
</dbReference>
<keyword evidence="5" id="KW-1185">Reference proteome</keyword>
<sequence length="260" mass="27988">MTSAHPVVIVTGASRGYGAAIVRELFTINKQVRVVGVARSEHLLRTLQHALPAGQFEFVVGDLVDEKVAQQVVDTTVAKYGRIDGVVFNAGVLEPMGPAADIPLAGVKHLFDVNLFSVLRLTQLTLPHLRAFKGRAIYVSSGAATNAYHGWVAYNMSKAALNMLAANVGAEEPDVTAVSVRPGVLDTDMQAHIRAEGGSKLPKDMHDYFLKRHDEGSLIPPEVSGHVVAQLALKAPKDLSGQFLDWQADVLAEFQKHPTA</sequence>
<dbReference type="PRINTS" id="PR00081">
    <property type="entry name" value="GDHRDH"/>
</dbReference>
<dbReference type="STRING" id="578462.A0A0L0T0I7"/>
<dbReference type="PANTHER" id="PTHR43008">
    <property type="entry name" value="BENZIL REDUCTASE"/>
    <property type="match status" value="1"/>
</dbReference>
<dbReference type="InterPro" id="IPR002347">
    <property type="entry name" value="SDR_fam"/>
</dbReference>